<evidence type="ECO:0000256" key="1">
    <source>
        <dbReference type="ARBA" id="ARBA00011764"/>
    </source>
</evidence>
<evidence type="ECO:0000256" key="6">
    <source>
        <dbReference type="SAM" id="MobiDB-lite"/>
    </source>
</evidence>
<gene>
    <name evidence="8" type="ORF">O3G_MSEX012099</name>
</gene>
<organism evidence="8 9">
    <name type="scientific">Manduca sexta</name>
    <name type="common">Tobacco hawkmoth</name>
    <name type="synonym">Tobacco hornworm</name>
    <dbReference type="NCBI Taxonomy" id="7130"/>
    <lineage>
        <taxon>Eukaryota</taxon>
        <taxon>Metazoa</taxon>
        <taxon>Ecdysozoa</taxon>
        <taxon>Arthropoda</taxon>
        <taxon>Hexapoda</taxon>
        <taxon>Insecta</taxon>
        <taxon>Pterygota</taxon>
        <taxon>Neoptera</taxon>
        <taxon>Endopterygota</taxon>
        <taxon>Lepidoptera</taxon>
        <taxon>Glossata</taxon>
        <taxon>Ditrysia</taxon>
        <taxon>Bombycoidea</taxon>
        <taxon>Sphingidae</taxon>
        <taxon>Sphinginae</taxon>
        <taxon>Sphingini</taxon>
        <taxon>Manduca</taxon>
    </lineage>
</organism>
<dbReference type="PANTHER" id="PTHR21411">
    <property type="entry name" value="APONTIC"/>
    <property type="match status" value="1"/>
</dbReference>
<keyword evidence="4" id="KW-0804">Transcription</keyword>
<keyword evidence="9" id="KW-1185">Reference proteome</keyword>
<dbReference type="AlphaFoldDB" id="A0A922CWL7"/>
<dbReference type="EMBL" id="JH668685">
    <property type="protein sequence ID" value="KAG6460611.1"/>
    <property type="molecule type" value="Genomic_DNA"/>
</dbReference>
<evidence type="ECO:0000256" key="4">
    <source>
        <dbReference type="ARBA" id="ARBA00023163"/>
    </source>
</evidence>
<comment type="function">
    <text evidence="5">Involved in transvection phenomena (= synapsis-dependent gene expression), where the synaptic pairing of chromosomes carrying genes with which zeste interacts influences the expression of these genes. Zeste binds to DNA and stimulates transcription from a nearby promoter.</text>
</comment>
<keyword evidence="3" id="KW-0805">Transcription regulation</keyword>
<dbReference type="EMBL" id="JH668685">
    <property type="protein sequence ID" value="KAG6460610.1"/>
    <property type="molecule type" value="Genomic_DNA"/>
</dbReference>
<feature type="domain" description="Myb/SANT-like DNA-binding" evidence="7">
    <location>
        <begin position="10"/>
        <end position="84"/>
    </location>
</feature>
<evidence type="ECO:0000256" key="5">
    <source>
        <dbReference type="ARBA" id="ARBA00025466"/>
    </source>
</evidence>
<evidence type="ECO:0000313" key="9">
    <source>
        <dbReference type="Proteomes" id="UP000791440"/>
    </source>
</evidence>
<evidence type="ECO:0000256" key="2">
    <source>
        <dbReference type="ARBA" id="ARBA00016807"/>
    </source>
</evidence>
<evidence type="ECO:0000256" key="3">
    <source>
        <dbReference type="ARBA" id="ARBA00023015"/>
    </source>
</evidence>
<evidence type="ECO:0000259" key="7">
    <source>
        <dbReference type="Pfam" id="PF13873"/>
    </source>
</evidence>
<proteinExistence type="predicted"/>
<dbReference type="PANTHER" id="PTHR21411:SF0">
    <property type="entry name" value="REGULATORY PROTEIN ZESTE"/>
    <property type="match status" value="1"/>
</dbReference>
<sequence length="240" mass="27681">MNQASKKRQRGENWLEEDKIKLTELVRQRVSVLENKNTDTNSNVRKVAAWNSLRESFNLICKGSPRTVTQLKAQWGILKMKAKRTKPEETKELFDTGGSTPPMKQEVSSKDINSWLPNDIVIGTNEFDSDSINQDKSSEHSISTHTNDNIIIEEITVVEPPKPSPVALDEQPKKQTKIKKKVPKICRTPAEQIAHFEIQCRKELHSIQMANERQKNKNLVLKEMLLKKKIKYFISKNDEY</sequence>
<evidence type="ECO:0000313" key="8">
    <source>
        <dbReference type="EMBL" id="KAG6460611.1"/>
    </source>
</evidence>
<comment type="caution">
    <text evidence="8">The sequence shown here is derived from an EMBL/GenBank/DDBJ whole genome shotgun (WGS) entry which is preliminary data.</text>
</comment>
<dbReference type="Proteomes" id="UP000791440">
    <property type="component" value="Unassembled WGS sequence"/>
</dbReference>
<dbReference type="InterPro" id="IPR028002">
    <property type="entry name" value="Myb_DNA-bind_5"/>
</dbReference>
<accession>A0A922CWL7</accession>
<name>A0A922CWL7_MANSE</name>
<protein>
    <recommendedName>
        <fullName evidence="2">Regulatory protein zeste</fullName>
    </recommendedName>
</protein>
<reference evidence="8" key="1">
    <citation type="journal article" date="2016" name="Insect Biochem. Mol. Biol.">
        <title>Multifaceted biological insights from a draft genome sequence of the tobacco hornworm moth, Manduca sexta.</title>
        <authorList>
            <person name="Kanost M.R."/>
            <person name="Arrese E.L."/>
            <person name="Cao X."/>
            <person name="Chen Y.R."/>
            <person name="Chellapilla S."/>
            <person name="Goldsmith M.R."/>
            <person name="Grosse-Wilde E."/>
            <person name="Heckel D.G."/>
            <person name="Herndon N."/>
            <person name="Jiang H."/>
            <person name="Papanicolaou A."/>
            <person name="Qu J."/>
            <person name="Soulages J.L."/>
            <person name="Vogel H."/>
            <person name="Walters J."/>
            <person name="Waterhouse R.M."/>
            <person name="Ahn S.J."/>
            <person name="Almeida F.C."/>
            <person name="An C."/>
            <person name="Aqrawi P."/>
            <person name="Bretschneider A."/>
            <person name="Bryant W.B."/>
            <person name="Bucks S."/>
            <person name="Chao H."/>
            <person name="Chevignon G."/>
            <person name="Christen J.M."/>
            <person name="Clarke D.F."/>
            <person name="Dittmer N.T."/>
            <person name="Ferguson L.C.F."/>
            <person name="Garavelou S."/>
            <person name="Gordon K.H.J."/>
            <person name="Gunaratna R.T."/>
            <person name="Han Y."/>
            <person name="Hauser F."/>
            <person name="He Y."/>
            <person name="Heidel-Fischer H."/>
            <person name="Hirsh A."/>
            <person name="Hu Y."/>
            <person name="Jiang H."/>
            <person name="Kalra D."/>
            <person name="Klinner C."/>
            <person name="Konig C."/>
            <person name="Kovar C."/>
            <person name="Kroll A.R."/>
            <person name="Kuwar S.S."/>
            <person name="Lee S.L."/>
            <person name="Lehman R."/>
            <person name="Li K."/>
            <person name="Li Z."/>
            <person name="Liang H."/>
            <person name="Lovelace S."/>
            <person name="Lu Z."/>
            <person name="Mansfield J.H."/>
            <person name="McCulloch K.J."/>
            <person name="Mathew T."/>
            <person name="Morton B."/>
            <person name="Muzny D.M."/>
            <person name="Neunemann D."/>
            <person name="Ongeri F."/>
            <person name="Pauchet Y."/>
            <person name="Pu L.L."/>
            <person name="Pyrousis I."/>
            <person name="Rao X.J."/>
            <person name="Redding A."/>
            <person name="Roesel C."/>
            <person name="Sanchez-Gracia A."/>
            <person name="Schaack S."/>
            <person name="Shukla A."/>
            <person name="Tetreau G."/>
            <person name="Wang Y."/>
            <person name="Xiong G.H."/>
            <person name="Traut W."/>
            <person name="Walsh T.K."/>
            <person name="Worley K.C."/>
            <person name="Wu D."/>
            <person name="Wu W."/>
            <person name="Wu Y.Q."/>
            <person name="Zhang X."/>
            <person name="Zou Z."/>
            <person name="Zucker H."/>
            <person name="Briscoe A.D."/>
            <person name="Burmester T."/>
            <person name="Clem R.J."/>
            <person name="Feyereisen R."/>
            <person name="Grimmelikhuijzen C.J.P."/>
            <person name="Hamodrakas S.J."/>
            <person name="Hansson B.S."/>
            <person name="Huguet E."/>
            <person name="Jermiin L.S."/>
            <person name="Lan Q."/>
            <person name="Lehman H.K."/>
            <person name="Lorenzen M."/>
            <person name="Merzendorfer H."/>
            <person name="Michalopoulos I."/>
            <person name="Morton D.B."/>
            <person name="Muthukrishnan S."/>
            <person name="Oakeshott J.G."/>
            <person name="Palmer W."/>
            <person name="Park Y."/>
            <person name="Passarelli A.L."/>
            <person name="Rozas J."/>
            <person name="Schwartz L.M."/>
            <person name="Smith W."/>
            <person name="Southgate A."/>
            <person name="Vilcinskas A."/>
            <person name="Vogt R."/>
            <person name="Wang P."/>
            <person name="Werren J."/>
            <person name="Yu X.Q."/>
            <person name="Zhou J.J."/>
            <person name="Brown S.J."/>
            <person name="Scherer S.E."/>
            <person name="Richards S."/>
            <person name="Blissard G.W."/>
        </authorList>
    </citation>
    <scope>NUCLEOTIDE SEQUENCE</scope>
</reference>
<feature type="region of interest" description="Disordered" evidence="6">
    <location>
        <begin position="88"/>
        <end position="108"/>
    </location>
</feature>
<reference evidence="8" key="2">
    <citation type="submission" date="2020-12" db="EMBL/GenBank/DDBJ databases">
        <authorList>
            <person name="Kanost M."/>
        </authorList>
    </citation>
    <scope>NUCLEOTIDE SEQUENCE</scope>
</reference>
<dbReference type="Pfam" id="PF13873">
    <property type="entry name" value="Myb_DNA-bind_5"/>
    <property type="match status" value="1"/>
</dbReference>
<comment type="subunit">
    <text evidence="1">Self-associates forming complexes of several hundred monomers.</text>
</comment>